<dbReference type="InterPro" id="IPR001245">
    <property type="entry name" value="Ser-Thr/Tyr_kinase_cat_dom"/>
</dbReference>
<feature type="region of interest" description="Disordered" evidence="1">
    <location>
        <begin position="502"/>
        <end position="604"/>
    </location>
</feature>
<dbReference type="Proteomes" id="UP000663888">
    <property type="component" value="Unassembled WGS sequence"/>
</dbReference>
<sequence>MKAGFDVAKNETERICPNLPLSVTPDDKPNSPNRLDKLGASHARRFQRLRELADTEKEIQYQPRALNLITNDHSDLSSRLTDLGAFHADRFQRLGELYDLNEAIEYRSRAVEIATGRPDLPSRLADLGASYADRFQRLGNLTDIDQAIQHQSRALGLTPNGHTGLRSYLADLGSSFADRYQHLGELNDLEKAIKYQHRAVNLTPENHPSLAVDLANLGVSHSERFHRLEELDDLEKSIEYKSRGLSLTPDGHPDIPQHLANLGVSHTFRFQKLGKIDDLDKAIEHQRLALKLTPDGHPNLPHTLANLGASHSQRFHHLGDLGDIEKAIEYESRALNLIPANHLDLPHQLITLGTSYSGRFRRIGKLSDLEKAIEYQTRAVSLTPDDHPHLSDRLTDLGVSYYHRFQRLRELDDLDKSIGSQTHALTLTPNDHPDLPSRLTNLGISHSHRFQRLAVPDDLRKSTEYQLRVLALTPYNRSNLPTLPKDSNIFPRHYSQNIELVSGPLDPHLSKHTTNTHTHATTLSSAPCSSSKSTIPSTSPSVGSSCSIAPTARHGRQNKDPQDETKVGSNDSVTMALDEATDTGYPSLNYKHASSRPLSSSDRNYRVNVGSRGDGGGGVPVNEILETDNYKEPVLKGAPISKQMTAEEIISHLVVHGCQDLTTHVDHTTFGEHPISHGGFSDIYRGYLMNNTYVAIKTLRMSTSILTEDSKHLKHAARELHIWGKCDHPNVLHLHGLAVFRGRIGMVSPWMEGGNLPRYLEQTPRVERCNLCTQICNGLAYMHQIGIIHGDLKGANVLISNDGTPVLADFGNSLYPEQSMRFTATTSSNSLTVRWSAPELITESGAQSEASDVYALAMTIYEILAGILPYNGKREPAIIYLVVTKHQPPDRPDNIPAESKAGDKLWNMLLRCWSFEPEIRPSASGVANIMKAITPGDLSAVDVPMGLTTQTS</sequence>
<comment type="caution">
    <text evidence="3">The sequence shown here is derived from an EMBL/GenBank/DDBJ whole genome shotgun (WGS) entry which is preliminary data.</text>
</comment>
<feature type="domain" description="Protein kinase" evidence="2">
    <location>
        <begin position="669"/>
        <end position="933"/>
    </location>
</feature>
<dbReference type="Gene3D" id="1.25.40.10">
    <property type="entry name" value="Tetratricopeptide repeat domain"/>
    <property type="match status" value="3"/>
</dbReference>
<organism evidence="3 4">
    <name type="scientific">Rhizoctonia solani</name>
    <dbReference type="NCBI Taxonomy" id="456999"/>
    <lineage>
        <taxon>Eukaryota</taxon>
        <taxon>Fungi</taxon>
        <taxon>Dikarya</taxon>
        <taxon>Basidiomycota</taxon>
        <taxon>Agaricomycotina</taxon>
        <taxon>Agaricomycetes</taxon>
        <taxon>Cantharellales</taxon>
        <taxon>Ceratobasidiaceae</taxon>
        <taxon>Rhizoctonia</taxon>
    </lineage>
</organism>
<dbReference type="PROSITE" id="PS00108">
    <property type="entry name" value="PROTEIN_KINASE_ST"/>
    <property type="match status" value="1"/>
</dbReference>
<dbReference type="PANTHER" id="PTHR44329">
    <property type="entry name" value="SERINE/THREONINE-PROTEIN KINASE TNNI3K-RELATED"/>
    <property type="match status" value="1"/>
</dbReference>
<feature type="region of interest" description="Disordered" evidence="1">
    <location>
        <begin position="18"/>
        <end position="40"/>
    </location>
</feature>
<dbReference type="InterPro" id="IPR011990">
    <property type="entry name" value="TPR-like_helical_dom_sf"/>
</dbReference>
<evidence type="ECO:0000259" key="2">
    <source>
        <dbReference type="PROSITE" id="PS50011"/>
    </source>
</evidence>
<dbReference type="InterPro" id="IPR011009">
    <property type="entry name" value="Kinase-like_dom_sf"/>
</dbReference>
<dbReference type="InterPro" id="IPR051681">
    <property type="entry name" value="Ser/Thr_Kinases-Pseudokinases"/>
</dbReference>
<dbReference type="AlphaFoldDB" id="A0A8H2XTI8"/>
<evidence type="ECO:0000256" key="1">
    <source>
        <dbReference type="SAM" id="MobiDB-lite"/>
    </source>
</evidence>
<proteinExistence type="predicted"/>
<feature type="compositionally biased region" description="Basic and acidic residues" evidence="1">
    <location>
        <begin position="25"/>
        <end position="39"/>
    </location>
</feature>
<dbReference type="GO" id="GO:0004674">
    <property type="term" value="F:protein serine/threonine kinase activity"/>
    <property type="evidence" value="ECO:0007669"/>
    <property type="project" value="TreeGrafter"/>
</dbReference>
<dbReference type="EMBL" id="CAJMWX010000849">
    <property type="protein sequence ID" value="CAE6435005.1"/>
    <property type="molecule type" value="Genomic_DNA"/>
</dbReference>
<protein>
    <recommendedName>
        <fullName evidence="2">Protein kinase domain-containing protein</fullName>
    </recommendedName>
</protein>
<dbReference type="PANTHER" id="PTHR44329:SF214">
    <property type="entry name" value="PROTEIN KINASE DOMAIN-CONTAINING PROTEIN"/>
    <property type="match status" value="1"/>
</dbReference>
<evidence type="ECO:0000313" key="4">
    <source>
        <dbReference type="Proteomes" id="UP000663888"/>
    </source>
</evidence>
<dbReference type="InterPro" id="IPR008271">
    <property type="entry name" value="Ser/Thr_kinase_AS"/>
</dbReference>
<dbReference type="Gene3D" id="1.10.510.10">
    <property type="entry name" value="Transferase(Phosphotransferase) domain 1"/>
    <property type="match status" value="1"/>
</dbReference>
<dbReference type="InterPro" id="IPR000719">
    <property type="entry name" value="Prot_kinase_dom"/>
</dbReference>
<feature type="compositionally biased region" description="Low complexity" evidence="1">
    <location>
        <begin position="512"/>
        <end position="548"/>
    </location>
</feature>
<feature type="compositionally biased region" description="Basic and acidic residues" evidence="1">
    <location>
        <begin position="557"/>
        <end position="566"/>
    </location>
</feature>
<dbReference type="SUPFAM" id="SSF81901">
    <property type="entry name" value="HCP-like"/>
    <property type="match status" value="1"/>
</dbReference>
<dbReference type="Pfam" id="PF07714">
    <property type="entry name" value="PK_Tyr_Ser-Thr"/>
    <property type="match status" value="1"/>
</dbReference>
<accession>A0A8H2XTI8</accession>
<evidence type="ECO:0000313" key="3">
    <source>
        <dbReference type="EMBL" id="CAE6435005.1"/>
    </source>
</evidence>
<dbReference type="GO" id="GO:0005524">
    <property type="term" value="F:ATP binding"/>
    <property type="evidence" value="ECO:0007669"/>
    <property type="project" value="InterPro"/>
</dbReference>
<dbReference type="SMART" id="SM00220">
    <property type="entry name" value="S_TKc"/>
    <property type="match status" value="1"/>
</dbReference>
<reference evidence="3" key="1">
    <citation type="submission" date="2021-01" db="EMBL/GenBank/DDBJ databases">
        <authorList>
            <person name="Kaushik A."/>
        </authorList>
    </citation>
    <scope>NUCLEOTIDE SEQUENCE</scope>
    <source>
        <strain evidence="3">AG4-R118</strain>
    </source>
</reference>
<dbReference type="PROSITE" id="PS50011">
    <property type="entry name" value="PROTEIN_KINASE_DOM"/>
    <property type="match status" value="1"/>
</dbReference>
<name>A0A8H2XTI8_9AGAM</name>
<gene>
    <name evidence="3" type="ORF">RDB_LOCUS41028</name>
</gene>
<dbReference type="SUPFAM" id="SSF56112">
    <property type="entry name" value="Protein kinase-like (PK-like)"/>
    <property type="match status" value="1"/>
</dbReference>